<accession>A0A1F4UEC3</accession>
<sequence length="318" mass="37984">MFMRNLNLRLLKNNIIEKIETGGSTREFYRCKYRNKIAILVIDPDIKKYLRVHKHLLNGHINVPRLYWTDKAKAALLEDLGTISLYVIFRKQPELFYHRKAIDMLVSMQKKCSSKFPIAERYDRPHIKWEQKYFKKHFLFQYGQVEQTAIDKTKDEFAELTDQVLRSIQDHDGFFMHRDFQSQNIFVKNNKIRIIDFQSARIGPLTYDLSSLLRDPYADLTISQERQLLDHYFKKIKPQKIPLSYDQLIAMYRLTCIQRNMQALGAYANLALNKGKKHFLKYIPRGRQLLMQGLKECNFERLLEIVQRSRGAEVKRRF</sequence>
<dbReference type="EMBL" id="MEUM01000028">
    <property type="protein sequence ID" value="OGC43298.1"/>
    <property type="molecule type" value="Genomic_DNA"/>
</dbReference>
<dbReference type="Gene3D" id="3.30.200.20">
    <property type="entry name" value="Phosphorylase Kinase, domain 1"/>
    <property type="match status" value="1"/>
</dbReference>
<dbReference type="AlphaFoldDB" id="A0A1F4UEC3"/>
<dbReference type="SUPFAM" id="SSF56112">
    <property type="entry name" value="Protein kinase-like (PK-like)"/>
    <property type="match status" value="1"/>
</dbReference>
<comment type="caution">
    <text evidence="2">The sequence shown here is derived from an EMBL/GenBank/DDBJ whole genome shotgun (WGS) entry which is preliminary data.</text>
</comment>
<protein>
    <recommendedName>
        <fullName evidence="1">Aminoglycoside phosphotransferase domain-containing protein</fullName>
    </recommendedName>
</protein>
<name>A0A1F4UEC3_UNCW3</name>
<evidence type="ECO:0000313" key="3">
    <source>
        <dbReference type="Proteomes" id="UP000177025"/>
    </source>
</evidence>
<evidence type="ECO:0000313" key="2">
    <source>
        <dbReference type="EMBL" id="OGC43298.1"/>
    </source>
</evidence>
<dbReference type="Proteomes" id="UP000177025">
    <property type="component" value="Unassembled WGS sequence"/>
</dbReference>
<dbReference type="Pfam" id="PF01636">
    <property type="entry name" value="APH"/>
    <property type="match status" value="1"/>
</dbReference>
<organism evidence="2 3">
    <name type="scientific">candidate division WOR-3 bacterium RBG_13_43_14</name>
    <dbReference type="NCBI Taxonomy" id="1802590"/>
    <lineage>
        <taxon>Bacteria</taxon>
        <taxon>Bacteria division WOR-3</taxon>
    </lineage>
</organism>
<reference evidence="2 3" key="1">
    <citation type="journal article" date="2016" name="Nat. Commun.">
        <title>Thousands of microbial genomes shed light on interconnected biogeochemical processes in an aquifer system.</title>
        <authorList>
            <person name="Anantharaman K."/>
            <person name="Brown C.T."/>
            <person name="Hug L.A."/>
            <person name="Sharon I."/>
            <person name="Castelle C.J."/>
            <person name="Probst A.J."/>
            <person name="Thomas B.C."/>
            <person name="Singh A."/>
            <person name="Wilkins M.J."/>
            <person name="Karaoz U."/>
            <person name="Brodie E.L."/>
            <person name="Williams K.H."/>
            <person name="Hubbard S.S."/>
            <person name="Banfield J.F."/>
        </authorList>
    </citation>
    <scope>NUCLEOTIDE SEQUENCE [LARGE SCALE GENOMIC DNA]</scope>
</reference>
<dbReference type="InterPro" id="IPR002575">
    <property type="entry name" value="Aminoglycoside_PTrfase"/>
</dbReference>
<proteinExistence type="predicted"/>
<feature type="domain" description="Aminoglycoside phosphotransferase" evidence="1">
    <location>
        <begin position="44"/>
        <end position="233"/>
    </location>
</feature>
<dbReference type="InterPro" id="IPR011009">
    <property type="entry name" value="Kinase-like_dom_sf"/>
</dbReference>
<evidence type="ECO:0000259" key="1">
    <source>
        <dbReference type="Pfam" id="PF01636"/>
    </source>
</evidence>
<dbReference type="Gene3D" id="3.90.1200.10">
    <property type="match status" value="1"/>
</dbReference>
<gene>
    <name evidence="2" type="ORF">A2Y85_00565</name>
</gene>